<dbReference type="Proteomes" id="UP000049855">
    <property type="component" value="Unassembled WGS sequence"/>
</dbReference>
<evidence type="ECO:0000313" key="2">
    <source>
        <dbReference type="EMBL" id="CQR73684.1"/>
    </source>
</evidence>
<protein>
    <submittedName>
        <fullName evidence="2">Uncharacterized protein</fullName>
    </submittedName>
</protein>
<evidence type="ECO:0000313" key="3">
    <source>
        <dbReference type="Proteomes" id="UP000049855"/>
    </source>
</evidence>
<organism evidence="2 3">
    <name type="scientific">Sporomusa ovata</name>
    <dbReference type="NCBI Taxonomy" id="2378"/>
    <lineage>
        <taxon>Bacteria</taxon>
        <taxon>Bacillati</taxon>
        <taxon>Bacillota</taxon>
        <taxon>Negativicutes</taxon>
        <taxon>Selenomonadales</taxon>
        <taxon>Sporomusaceae</taxon>
        <taxon>Sporomusa</taxon>
    </lineage>
</organism>
<feature type="compositionally biased region" description="Basic residues" evidence="1">
    <location>
        <begin position="83"/>
        <end position="92"/>
    </location>
</feature>
<feature type="compositionally biased region" description="Basic and acidic residues" evidence="1">
    <location>
        <begin position="70"/>
        <end position="82"/>
    </location>
</feature>
<dbReference type="EMBL" id="CTRP01000014">
    <property type="protein sequence ID" value="CQR73684.1"/>
    <property type="molecule type" value="Genomic_DNA"/>
</dbReference>
<dbReference type="RefSeq" id="WP_021170952.1">
    <property type="nucleotide sequence ID" value="NZ_CTRP01000014.1"/>
</dbReference>
<sequence>MGTGKIFIRERRKVSERDKKPRFVIVAISDIDLKVKVMHVRKQEIEEIASQLGAEIIYLKPVKDDEDDDDHGHEGCGCDGHRRDGHRRNGHN</sequence>
<evidence type="ECO:0000256" key="1">
    <source>
        <dbReference type="SAM" id="MobiDB-lite"/>
    </source>
</evidence>
<dbReference type="AlphaFoldDB" id="A0A0U1L476"/>
<feature type="region of interest" description="Disordered" evidence="1">
    <location>
        <begin position="63"/>
        <end position="92"/>
    </location>
</feature>
<accession>A0A0U1L476</accession>
<name>A0A0U1L476_9FIRM</name>
<reference evidence="3" key="1">
    <citation type="submission" date="2015-03" db="EMBL/GenBank/DDBJ databases">
        <authorList>
            <person name="Nijsse Bart"/>
        </authorList>
    </citation>
    <scope>NUCLEOTIDE SEQUENCE [LARGE SCALE GENOMIC DNA]</scope>
</reference>
<proteinExistence type="predicted"/>
<gene>
    <name evidence="2" type="ORF">SpAn4DRAFT_0146</name>
</gene>
<keyword evidence="3" id="KW-1185">Reference proteome</keyword>